<evidence type="ECO:0000313" key="8">
    <source>
        <dbReference type="Proteomes" id="UP000515126"/>
    </source>
</evidence>
<evidence type="ECO:0000256" key="3">
    <source>
        <dbReference type="ARBA" id="ARBA00022989"/>
    </source>
</evidence>
<evidence type="ECO:0000313" key="9">
    <source>
        <dbReference type="RefSeq" id="XP_021023766.1"/>
    </source>
</evidence>
<dbReference type="KEGG" id="mcal:110298706"/>
<dbReference type="InterPro" id="IPR013783">
    <property type="entry name" value="Ig-like_fold"/>
</dbReference>
<dbReference type="GeneID" id="110298706"/>
<feature type="domain" description="Ig-like" evidence="7">
    <location>
        <begin position="152"/>
        <end position="236"/>
    </location>
</feature>
<name>A0A6P5Q9I5_MUSCR</name>
<evidence type="ECO:0000256" key="5">
    <source>
        <dbReference type="ARBA" id="ARBA00023319"/>
    </source>
</evidence>
<dbReference type="GO" id="GO:0033691">
    <property type="term" value="F:sialic acid binding"/>
    <property type="evidence" value="ECO:0007669"/>
    <property type="project" value="TreeGrafter"/>
</dbReference>
<evidence type="ECO:0000256" key="6">
    <source>
        <dbReference type="SAM" id="Phobius"/>
    </source>
</evidence>
<dbReference type="GO" id="GO:0005886">
    <property type="term" value="C:plasma membrane"/>
    <property type="evidence" value="ECO:0007669"/>
    <property type="project" value="TreeGrafter"/>
</dbReference>
<feature type="transmembrane region" description="Helical" evidence="6">
    <location>
        <begin position="351"/>
        <end position="373"/>
    </location>
</feature>
<keyword evidence="4 6" id="KW-0472">Membrane</keyword>
<dbReference type="GO" id="GO:0007155">
    <property type="term" value="P:cell adhesion"/>
    <property type="evidence" value="ECO:0007669"/>
    <property type="project" value="TreeGrafter"/>
</dbReference>
<accession>A0A6P5Q9I5</accession>
<keyword evidence="2 6" id="KW-0812">Transmembrane</keyword>
<dbReference type="Proteomes" id="UP000515126">
    <property type="component" value="Chromosome 7"/>
</dbReference>
<dbReference type="RefSeq" id="XP_021023766.1">
    <property type="nucleotide sequence ID" value="XM_021168107.1"/>
</dbReference>
<keyword evidence="3 6" id="KW-1133">Transmembrane helix</keyword>
<dbReference type="SUPFAM" id="SSF48726">
    <property type="entry name" value="Immunoglobulin"/>
    <property type="match status" value="2"/>
</dbReference>
<proteinExistence type="predicted"/>
<feature type="transmembrane region" description="Helical" evidence="6">
    <location>
        <begin position="29"/>
        <end position="52"/>
    </location>
</feature>
<evidence type="ECO:0000256" key="1">
    <source>
        <dbReference type="ARBA" id="ARBA00004167"/>
    </source>
</evidence>
<reference evidence="9" key="1">
    <citation type="submission" date="2025-08" db="UniProtKB">
        <authorList>
            <consortium name="RefSeq"/>
        </authorList>
    </citation>
    <scope>IDENTIFICATION</scope>
</reference>
<dbReference type="PANTHER" id="PTHR12035:SF113">
    <property type="entry name" value="RIKEN CDNA 4931406B18 GENE"/>
    <property type="match status" value="1"/>
</dbReference>
<comment type="subcellular location">
    <subcellularLocation>
        <location evidence="1">Membrane</location>
        <topology evidence="1">Single-pass membrane protein</topology>
    </subcellularLocation>
</comment>
<dbReference type="InterPro" id="IPR036179">
    <property type="entry name" value="Ig-like_dom_sf"/>
</dbReference>
<dbReference type="Gene3D" id="2.60.40.10">
    <property type="entry name" value="Immunoglobulins"/>
    <property type="match status" value="1"/>
</dbReference>
<dbReference type="PANTHER" id="PTHR12035">
    <property type="entry name" value="SIALIC ACID BINDING IMMUNOGLOBULIN-LIKE LECTIN"/>
    <property type="match status" value="1"/>
</dbReference>
<organism evidence="8 9">
    <name type="scientific">Mus caroli</name>
    <name type="common">Ryukyu mouse</name>
    <name type="synonym">Ricefield mouse</name>
    <dbReference type="NCBI Taxonomy" id="10089"/>
    <lineage>
        <taxon>Eukaryota</taxon>
        <taxon>Metazoa</taxon>
        <taxon>Chordata</taxon>
        <taxon>Craniata</taxon>
        <taxon>Vertebrata</taxon>
        <taxon>Euteleostomi</taxon>
        <taxon>Mammalia</taxon>
        <taxon>Eutheria</taxon>
        <taxon>Euarchontoglires</taxon>
        <taxon>Glires</taxon>
        <taxon>Rodentia</taxon>
        <taxon>Myomorpha</taxon>
        <taxon>Muroidea</taxon>
        <taxon>Muridae</taxon>
        <taxon>Murinae</taxon>
        <taxon>Mus</taxon>
        <taxon>Mus</taxon>
    </lineage>
</organism>
<evidence type="ECO:0000256" key="4">
    <source>
        <dbReference type="ARBA" id="ARBA00023136"/>
    </source>
</evidence>
<evidence type="ECO:0000259" key="7">
    <source>
        <dbReference type="PROSITE" id="PS50835"/>
    </source>
</evidence>
<dbReference type="PROSITE" id="PS50835">
    <property type="entry name" value="IG_LIKE"/>
    <property type="match status" value="1"/>
</dbReference>
<dbReference type="InterPro" id="IPR007110">
    <property type="entry name" value="Ig-like_dom"/>
</dbReference>
<sequence length="403" mass="45048">MKRSYMRLRRQRAPLGHSVRDQSQQQEPYLFFLVLEMLWGLTSLLLLCLGLLSPVLVDVKKTAMEDGLCSIVPCVIEFYKAPFRNPMTVSYRLNENISFRVGTSHPSAPTGDLSTEEVEHCILMTHSMLRRKYMANSLYVGLGTQKDLTQNPELHIPESSVAGEPVTLSCTIQNTCQEPNAPFLSWKGPIMSSNTTVSIHPSSALAIDLKPEDQDTTLRCHLKLSLDSLSSSKVVKLELVSPTRLLNYSCLLKRTLTCSCSFHGIPTPSVQWWVGGTPVSVNSIDGILHLTTTTLEPWTNSTIHLMWEPEIIRRLRCEGKNQYGVHASKIFLIPDKNSVSSVFLRGLIQGIVYGAIASALFLFFLVVLVMKILHWWEENQTCKNKEAPTPVKPVLGRADAAEV</sequence>
<dbReference type="InterPro" id="IPR051036">
    <property type="entry name" value="SIGLEC"/>
</dbReference>
<keyword evidence="8" id="KW-1185">Reference proteome</keyword>
<evidence type="ECO:0000256" key="2">
    <source>
        <dbReference type="ARBA" id="ARBA00022692"/>
    </source>
</evidence>
<protein>
    <submittedName>
        <fullName evidence="9">Sialic acid-binding Ig-like lectin 10 isoform X1</fullName>
    </submittedName>
</protein>
<keyword evidence="5" id="KW-0393">Immunoglobulin domain</keyword>
<dbReference type="AlphaFoldDB" id="A0A6P5Q9I5"/>
<gene>
    <name evidence="9" type="primary">LOC110298706</name>
</gene>